<reference evidence="2 3" key="1">
    <citation type="submission" date="2021-03" db="EMBL/GenBank/DDBJ databases">
        <title>Genomic Encyclopedia of Type Strains, Phase IV (KMG-IV): sequencing the most valuable type-strain genomes for metagenomic binning, comparative biology and taxonomic classification.</title>
        <authorList>
            <person name="Goeker M."/>
        </authorList>
    </citation>
    <scope>NUCLEOTIDE SEQUENCE [LARGE SCALE GENOMIC DNA]</scope>
    <source>
        <strain evidence="2 3">DSM 24738</strain>
    </source>
</reference>
<evidence type="ECO:0000313" key="2">
    <source>
        <dbReference type="EMBL" id="MBP1930213.1"/>
    </source>
</evidence>
<dbReference type="EMBL" id="JAGGKT010000001">
    <property type="protein sequence ID" value="MBP1930213.1"/>
    <property type="molecule type" value="Genomic_DNA"/>
</dbReference>
<feature type="domain" description="PilZ" evidence="1">
    <location>
        <begin position="47"/>
        <end position="121"/>
    </location>
</feature>
<gene>
    <name evidence="2" type="ORF">J2Z37_000200</name>
</gene>
<sequence>MSNQEAQFPIFRRQDGFRLVFQKSISASFKILHLQGREVESKEGTIEILDMSLTGAKVTTSLQIPVNKTIIQLECTIHHQKLRIAGELKWVRESYKGYIYGMAFDPKSYSERTLHTELKNYVKQYT</sequence>
<name>A0ABS4GIX5_9BACL</name>
<dbReference type="Pfam" id="PF07238">
    <property type="entry name" value="PilZ"/>
    <property type="match status" value="1"/>
</dbReference>
<evidence type="ECO:0000313" key="3">
    <source>
        <dbReference type="Proteomes" id="UP001519343"/>
    </source>
</evidence>
<comment type="caution">
    <text evidence="2">The sequence shown here is derived from an EMBL/GenBank/DDBJ whole genome shotgun (WGS) entry which is preliminary data.</text>
</comment>
<dbReference type="Gene3D" id="2.40.10.220">
    <property type="entry name" value="predicted glycosyltransferase like domains"/>
    <property type="match status" value="1"/>
</dbReference>
<dbReference type="InterPro" id="IPR009875">
    <property type="entry name" value="PilZ_domain"/>
</dbReference>
<organism evidence="2 3">
    <name type="scientific">Ammoniphilus resinae</name>
    <dbReference type="NCBI Taxonomy" id="861532"/>
    <lineage>
        <taxon>Bacteria</taxon>
        <taxon>Bacillati</taxon>
        <taxon>Bacillota</taxon>
        <taxon>Bacilli</taxon>
        <taxon>Bacillales</taxon>
        <taxon>Paenibacillaceae</taxon>
        <taxon>Aneurinibacillus group</taxon>
        <taxon>Ammoniphilus</taxon>
    </lineage>
</organism>
<dbReference type="Proteomes" id="UP001519343">
    <property type="component" value="Unassembled WGS sequence"/>
</dbReference>
<protein>
    <recommendedName>
        <fullName evidence="1">PilZ domain-containing protein</fullName>
    </recommendedName>
</protein>
<dbReference type="RefSeq" id="WP_209808028.1">
    <property type="nucleotide sequence ID" value="NZ_JAGGKT010000001.1"/>
</dbReference>
<dbReference type="SUPFAM" id="SSF141371">
    <property type="entry name" value="PilZ domain-like"/>
    <property type="match status" value="1"/>
</dbReference>
<accession>A0ABS4GIX5</accession>
<evidence type="ECO:0000259" key="1">
    <source>
        <dbReference type="Pfam" id="PF07238"/>
    </source>
</evidence>
<keyword evidence="3" id="KW-1185">Reference proteome</keyword>
<proteinExistence type="predicted"/>